<evidence type="ECO:0000313" key="10">
    <source>
        <dbReference type="Proteomes" id="UP000245340"/>
    </source>
</evidence>
<dbReference type="SUPFAM" id="SSF53920">
    <property type="entry name" value="Fe-only hydrogenase"/>
    <property type="match status" value="1"/>
</dbReference>
<evidence type="ECO:0000256" key="3">
    <source>
        <dbReference type="ARBA" id="ARBA00022553"/>
    </source>
</evidence>
<dbReference type="InterPro" id="IPR004108">
    <property type="entry name" value="Fe_hydrogenase_lsu_C"/>
</dbReference>
<evidence type="ECO:0000256" key="4">
    <source>
        <dbReference type="ARBA" id="ARBA00023242"/>
    </source>
</evidence>
<name>A0A9B0GTH5_ODORO</name>
<organism evidence="10 11">
    <name type="scientific">Odobenus rosmarus divergens</name>
    <name type="common">Pacific walrus</name>
    <dbReference type="NCBI Taxonomy" id="9708"/>
    <lineage>
        <taxon>Eukaryota</taxon>
        <taxon>Metazoa</taxon>
        <taxon>Chordata</taxon>
        <taxon>Craniata</taxon>
        <taxon>Vertebrata</taxon>
        <taxon>Euteleostomi</taxon>
        <taxon>Mammalia</taxon>
        <taxon>Eutheria</taxon>
        <taxon>Laurasiatheria</taxon>
        <taxon>Carnivora</taxon>
        <taxon>Caniformia</taxon>
        <taxon>Pinnipedia</taxon>
        <taxon>Odobenidae</taxon>
        <taxon>Odobenus</taxon>
    </lineage>
</organism>
<feature type="domain" description="Iron hydrogenase small subunit" evidence="9">
    <location>
        <begin position="390"/>
        <end position="446"/>
    </location>
</feature>
<proteinExistence type="inferred from homology"/>
<feature type="region of interest" description="Disordered" evidence="8">
    <location>
        <begin position="496"/>
        <end position="580"/>
    </location>
</feature>
<dbReference type="Gene3D" id="3.40.50.1780">
    <property type="match status" value="1"/>
</dbReference>
<comment type="subcellular location">
    <subcellularLocation>
        <location evidence="1">Nucleus</location>
    </subcellularLocation>
</comment>
<evidence type="ECO:0000256" key="7">
    <source>
        <dbReference type="ARBA" id="ARBA00082768"/>
    </source>
</evidence>
<reference evidence="11" key="1">
    <citation type="submission" date="2025-08" db="UniProtKB">
        <authorList>
            <consortium name="RefSeq"/>
        </authorList>
    </citation>
    <scope>IDENTIFICATION</scope>
</reference>
<gene>
    <name evidence="11" type="primary">NARF</name>
</gene>
<dbReference type="Pfam" id="PF02256">
    <property type="entry name" value="Fe_hyd_SSU"/>
    <property type="match status" value="1"/>
</dbReference>
<dbReference type="RefSeq" id="XP_004404576.1">
    <property type="nucleotide sequence ID" value="XM_004404519.1"/>
</dbReference>
<dbReference type="InterPro" id="IPR003149">
    <property type="entry name" value="Fe_hydrogenase_ssu"/>
</dbReference>
<dbReference type="Gene3D" id="3.40.950.10">
    <property type="entry name" value="Fe-only Hydrogenase (Larger Subunit), Chain L, domain 3"/>
    <property type="match status" value="1"/>
</dbReference>
<evidence type="ECO:0000259" key="9">
    <source>
        <dbReference type="SMART" id="SM00902"/>
    </source>
</evidence>
<feature type="compositionally biased region" description="Basic and acidic residues" evidence="8">
    <location>
        <begin position="497"/>
        <end position="509"/>
    </location>
</feature>
<dbReference type="AlphaFoldDB" id="A0A9B0GTH5"/>
<sequence length="633" mass="70143">MKCEHCTRKECSKKTKTEDQENASVDVPSLAQENGEKGEFHKLADAKIFLSDCLACDSCVTAEEGLQVSQQNAKDFFRVLNLNKKCDTSQHKVLVVSVCPQSLPYFAAKFRLSVTDASRRLCGFLKSLGVHYVFDTTIAADFSILESQKEFVRRYQQHSEEEPALPMLTSACPGWVRYAERVLGHPVTPHLCTAKSPQQIMGSLVKDYFARRQNLSPDKIFHVIVAPCYDKKLEALREDFPTASHGSRGADCVLTSGEIVQIMEQSDLAVKDAAVDTLFGGPKEEEVRRHDGASSDGYLAHVFRHAAKQLFDEDVGEVTYRTLRNKDFQEVTLEKNGEVLLRFAAAYGFRNIQNVVLKLKKGRFPYHFVEVLACPGGCLNGRGQAQTEDGRADKALLRQMEGIYADIPVRPPETSAHVQELYQEWLDGADSPRVQEALHTMYEGPGLPAVSRDIKCSSWVMATFVLTPAKRAEKRGRPHGQAGLMPTACLLVSRGSQCEKDRRPGDKEGGPSALTAADCKPRWRPWGRGGDGQPPERQATSLTLSPQETREATSEQILTPDLDSCTLPSGPHRPCSPRDAACAHGTRVTVRARQRAQEGASEPIAGPSCERGYRGKASELAQSPMRGTRRWRR</sequence>
<evidence type="ECO:0000256" key="2">
    <source>
        <dbReference type="ARBA" id="ARBA00006596"/>
    </source>
</evidence>
<dbReference type="InterPro" id="IPR009016">
    <property type="entry name" value="Fe_hydrogenase"/>
</dbReference>
<comment type="similarity">
    <text evidence="2">Belongs to the NARF family.</text>
</comment>
<evidence type="ECO:0000313" key="11">
    <source>
        <dbReference type="RefSeq" id="XP_004404576.1"/>
    </source>
</evidence>
<evidence type="ECO:0000256" key="5">
    <source>
        <dbReference type="ARBA" id="ARBA00041023"/>
    </source>
</evidence>
<dbReference type="SMART" id="SM00902">
    <property type="entry name" value="Fe_hyd_SSU"/>
    <property type="match status" value="1"/>
</dbReference>
<protein>
    <recommendedName>
        <fullName evidence="5">Nuclear prelamin A recognition factor</fullName>
    </recommendedName>
    <alternativeName>
        <fullName evidence="7">Iron-only hydrogenase-like protein 2</fullName>
    </alternativeName>
</protein>
<keyword evidence="3" id="KW-0597">Phosphoprotein</keyword>
<feature type="region of interest" description="Disordered" evidence="8">
    <location>
        <begin position="592"/>
        <end position="633"/>
    </location>
</feature>
<evidence type="ECO:0000256" key="6">
    <source>
        <dbReference type="ARBA" id="ARBA00064394"/>
    </source>
</evidence>
<accession>A0A9B0GTH5</accession>
<dbReference type="InterPro" id="IPR050340">
    <property type="entry name" value="Cytosolic_Fe-S_CAF"/>
</dbReference>
<keyword evidence="4" id="KW-0539">Nucleus</keyword>
<dbReference type="PANTHER" id="PTHR11615">
    <property type="entry name" value="NITRATE, FORMATE, IRON DEHYDROGENASE"/>
    <property type="match status" value="1"/>
</dbReference>
<comment type="subunit">
    <text evidence="6">Interacts with LMNA and binds to the farnesylated C-terminal domain.</text>
</comment>
<evidence type="ECO:0000256" key="1">
    <source>
        <dbReference type="ARBA" id="ARBA00004123"/>
    </source>
</evidence>
<dbReference type="GO" id="GO:0005634">
    <property type="term" value="C:nucleus"/>
    <property type="evidence" value="ECO:0007669"/>
    <property type="project" value="UniProtKB-SubCell"/>
</dbReference>
<dbReference type="Pfam" id="PF02906">
    <property type="entry name" value="Fe_hyd_lg_C"/>
    <property type="match status" value="1"/>
</dbReference>
<keyword evidence="10" id="KW-1185">Reference proteome</keyword>
<dbReference type="FunFam" id="3.40.50.1780:FF:000019">
    <property type="entry name" value="Cytosolic Fe-S cluster assembly factor NAR1"/>
    <property type="match status" value="1"/>
</dbReference>
<feature type="compositionally biased region" description="Polar residues" evidence="8">
    <location>
        <begin position="538"/>
        <end position="547"/>
    </location>
</feature>
<evidence type="ECO:0000256" key="8">
    <source>
        <dbReference type="SAM" id="MobiDB-lite"/>
    </source>
</evidence>
<dbReference type="Proteomes" id="UP000245340">
    <property type="component" value="Unplaced"/>
</dbReference>